<sequence>MRSIAAVTALVDASRRRESARWGWIVVAAAFTVMFIALGSTYTFPAFFAPLQQEFGAPRASLSWAFSIGVAIYFAVGALSGPLTDRFGARWVVLTGMILVGAGLIVAARATSLWALYLGIGLGLGIGVGFAYVPSISAVQRWFVLRRGFASGIAVSGIGVGTLVMPKIAEALIDQLGWRGAYLTLGLLAVVGGGLAALFVDNSPERRGLLPDGGVASGAPPARGELPGMSVGEALRSKPFRLLYIASVLASIGLFMPFVHLTPSAEDRGVEHSTAVTLFALIGVGSTAGRFLIGGIADRLGRRRSLMMMFAGIAVMLGWWMIANTAFGLGVFALMFGACYGGYVALAPALLADYFGPRNASGIIGLAYTAGALGTLLGPPLAGYAFDVSGSYVLPIAGAALAALLSAALVSLLDEPGAAPRP</sequence>
<evidence type="ECO:0000256" key="4">
    <source>
        <dbReference type="SAM" id="Phobius"/>
    </source>
</evidence>
<feature type="transmembrane region" description="Helical" evidence="4">
    <location>
        <begin position="181"/>
        <end position="200"/>
    </location>
</feature>
<dbReference type="PANTHER" id="PTHR11360">
    <property type="entry name" value="MONOCARBOXYLATE TRANSPORTER"/>
    <property type="match status" value="1"/>
</dbReference>
<feature type="transmembrane region" description="Helical" evidence="4">
    <location>
        <begin position="114"/>
        <end position="136"/>
    </location>
</feature>
<feature type="transmembrane region" description="Helical" evidence="4">
    <location>
        <begin position="363"/>
        <end position="386"/>
    </location>
</feature>
<dbReference type="InterPro" id="IPR050327">
    <property type="entry name" value="Proton-linked_MCT"/>
</dbReference>
<feature type="transmembrane region" description="Helical" evidence="4">
    <location>
        <begin position="273"/>
        <end position="293"/>
    </location>
</feature>
<keyword evidence="7" id="KW-1185">Reference proteome</keyword>
<dbReference type="GO" id="GO:0022857">
    <property type="term" value="F:transmembrane transporter activity"/>
    <property type="evidence" value="ECO:0007669"/>
    <property type="project" value="InterPro"/>
</dbReference>
<dbReference type="InterPro" id="IPR011701">
    <property type="entry name" value="MFS"/>
</dbReference>
<dbReference type="PANTHER" id="PTHR11360:SF284">
    <property type="entry name" value="EG:103B4.3 PROTEIN-RELATED"/>
    <property type="match status" value="1"/>
</dbReference>
<keyword evidence="2 4" id="KW-1133">Transmembrane helix</keyword>
<dbReference type="Proteomes" id="UP000637002">
    <property type="component" value="Unassembled WGS sequence"/>
</dbReference>
<gene>
    <name evidence="6" type="ORF">GCM10010994_26820</name>
</gene>
<feature type="transmembrane region" description="Helical" evidence="4">
    <location>
        <begin position="148"/>
        <end position="169"/>
    </location>
</feature>
<reference evidence="6" key="2">
    <citation type="submission" date="2020-09" db="EMBL/GenBank/DDBJ databases">
        <authorList>
            <person name="Sun Q."/>
            <person name="Zhou Y."/>
        </authorList>
    </citation>
    <scope>NUCLEOTIDE SEQUENCE</scope>
    <source>
        <strain evidence="6">CGMCC 1.12919</strain>
    </source>
</reference>
<keyword evidence="3 4" id="KW-0472">Membrane</keyword>
<feature type="transmembrane region" description="Helical" evidence="4">
    <location>
        <begin position="329"/>
        <end position="351"/>
    </location>
</feature>
<dbReference type="Pfam" id="PF07690">
    <property type="entry name" value="MFS_1"/>
    <property type="match status" value="1"/>
</dbReference>
<feature type="domain" description="Major facilitator superfamily (MFS) profile" evidence="5">
    <location>
        <begin position="25"/>
        <end position="414"/>
    </location>
</feature>
<accession>A0A916UAT2</accession>
<evidence type="ECO:0000313" key="7">
    <source>
        <dbReference type="Proteomes" id="UP000637002"/>
    </source>
</evidence>
<evidence type="ECO:0000313" key="6">
    <source>
        <dbReference type="EMBL" id="GGC66879.1"/>
    </source>
</evidence>
<name>A0A916UAT2_9HYPH</name>
<feature type="transmembrane region" description="Helical" evidence="4">
    <location>
        <begin position="91"/>
        <end position="108"/>
    </location>
</feature>
<evidence type="ECO:0000259" key="5">
    <source>
        <dbReference type="PROSITE" id="PS50850"/>
    </source>
</evidence>
<dbReference type="PROSITE" id="PS50850">
    <property type="entry name" value="MFS"/>
    <property type="match status" value="1"/>
</dbReference>
<dbReference type="InterPro" id="IPR020846">
    <property type="entry name" value="MFS_dom"/>
</dbReference>
<keyword evidence="1 4" id="KW-0812">Transmembrane</keyword>
<comment type="caution">
    <text evidence="6">The sequence shown here is derived from an EMBL/GenBank/DDBJ whole genome shotgun (WGS) entry which is preliminary data.</text>
</comment>
<evidence type="ECO:0000256" key="3">
    <source>
        <dbReference type="ARBA" id="ARBA00023136"/>
    </source>
</evidence>
<feature type="transmembrane region" description="Helical" evidence="4">
    <location>
        <begin position="392"/>
        <end position="413"/>
    </location>
</feature>
<reference evidence="6" key="1">
    <citation type="journal article" date="2014" name="Int. J. Syst. Evol. Microbiol.">
        <title>Complete genome sequence of Corynebacterium casei LMG S-19264T (=DSM 44701T), isolated from a smear-ripened cheese.</title>
        <authorList>
            <consortium name="US DOE Joint Genome Institute (JGI-PGF)"/>
            <person name="Walter F."/>
            <person name="Albersmeier A."/>
            <person name="Kalinowski J."/>
            <person name="Ruckert C."/>
        </authorList>
    </citation>
    <scope>NUCLEOTIDE SEQUENCE</scope>
    <source>
        <strain evidence="6">CGMCC 1.12919</strain>
    </source>
</reference>
<proteinExistence type="predicted"/>
<dbReference type="SUPFAM" id="SSF103473">
    <property type="entry name" value="MFS general substrate transporter"/>
    <property type="match status" value="1"/>
</dbReference>
<feature type="transmembrane region" description="Helical" evidence="4">
    <location>
        <begin position="305"/>
        <end position="323"/>
    </location>
</feature>
<feature type="transmembrane region" description="Helical" evidence="4">
    <location>
        <begin position="22"/>
        <end position="42"/>
    </location>
</feature>
<organism evidence="6 7">
    <name type="scientific">Chelatococcus reniformis</name>
    <dbReference type="NCBI Taxonomy" id="1494448"/>
    <lineage>
        <taxon>Bacteria</taxon>
        <taxon>Pseudomonadati</taxon>
        <taxon>Pseudomonadota</taxon>
        <taxon>Alphaproteobacteria</taxon>
        <taxon>Hyphomicrobiales</taxon>
        <taxon>Chelatococcaceae</taxon>
        <taxon>Chelatococcus</taxon>
    </lineage>
</organism>
<evidence type="ECO:0000256" key="1">
    <source>
        <dbReference type="ARBA" id="ARBA00022692"/>
    </source>
</evidence>
<evidence type="ECO:0000256" key="2">
    <source>
        <dbReference type="ARBA" id="ARBA00022989"/>
    </source>
</evidence>
<dbReference type="RefSeq" id="WP_308424377.1">
    <property type="nucleotide sequence ID" value="NZ_BMGG01000004.1"/>
</dbReference>
<feature type="transmembrane region" description="Helical" evidence="4">
    <location>
        <begin position="62"/>
        <end position="79"/>
    </location>
</feature>
<dbReference type="EMBL" id="BMGG01000004">
    <property type="protein sequence ID" value="GGC66879.1"/>
    <property type="molecule type" value="Genomic_DNA"/>
</dbReference>
<dbReference type="Gene3D" id="1.20.1250.20">
    <property type="entry name" value="MFS general substrate transporter like domains"/>
    <property type="match status" value="2"/>
</dbReference>
<protein>
    <submittedName>
        <fullName evidence="6">MFS transporter</fullName>
    </submittedName>
</protein>
<feature type="transmembrane region" description="Helical" evidence="4">
    <location>
        <begin position="242"/>
        <end position="261"/>
    </location>
</feature>
<dbReference type="InterPro" id="IPR036259">
    <property type="entry name" value="MFS_trans_sf"/>
</dbReference>
<dbReference type="AlphaFoldDB" id="A0A916UAT2"/>